<dbReference type="Pfam" id="PF13920">
    <property type="entry name" value="zf-C3HC4_3"/>
    <property type="match status" value="1"/>
</dbReference>
<dbReference type="AlphaFoldDB" id="A0A6P6CP64"/>
<name>A0A6P6CP64_PTEVA</name>
<evidence type="ECO:0000313" key="6">
    <source>
        <dbReference type="RefSeq" id="XP_023388725.1"/>
    </source>
</evidence>
<protein>
    <submittedName>
        <fullName evidence="6">E3 ubiquitin-protein ligase LRSAM1</fullName>
    </submittedName>
</protein>
<evidence type="ECO:0000256" key="2">
    <source>
        <dbReference type="ARBA" id="ARBA00022737"/>
    </source>
</evidence>
<evidence type="ECO:0000313" key="5">
    <source>
        <dbReference type="Proteomes" id="UP000515202"/>
    </source>
</evidence>
<dbReference type="Gene3D" id="3.80.10.10">
    <property type="entry name" value="Ribonuclease Inhibitor"/>
    <property type="match status" value="1"/>
</dbReference>
<dbReference type="InterPro" id="IPR013083">
    <property type="entry name" value="Znf_RING/FYVE/PHD"/>
</dbReference>
<dbReference type="InterPro" id="IPR032675">
    <property type="entry name" value="LRR_dom_sf"/>
</dbReference>
<feature type="compositionally biased region" description="Basic and acidic residues" evidence="4">
    <location>
        <begin position="291"/>
        <end position="305"/>
    </location>
</feature>
<dbReference type="PANTHER" id="PTHR48051">
    <property type="match status" value="1"/>
</dbReference>
<organism evidence="5 6">
    <name type="scientific">Pteropus vampyrus</name>
    <name type="common">Large flying fox</name>
    <dbReference type="NCBI Taxonomy" id="132908"/>
    <lineage>
        <taxon>Eukaryota</taxon>
        <taxon>Metazoa</taxon>
        <taxon>Chordata</taxon>
        <taxon>Craniata</taxon>
        <taxon>Vertebrata</taxon>
        <taxon>Euteleostomi</taxon>
        <taxon>Mammalia</taxon>
        <taxon>Eutheria</taxon>
        <taxon>Laurasiatheria</taxon>
        <taxon>Chiroptera</taxon>
        <taxon>Yinpterochiroptera</taxon>
        <taxon>Pteropodoidea</taxon>
        <taxon>Pteropodidae</taxon>
        <taxon>Pteropodinae</taxon>
        <taxon>Pteropus</taxon>
    </lineage>
</organism>
<dbReference type="Proteomes" id="UP000515202">
    <property type="component" value="Unplaced"/>
</dbReference>
<keyword evidence="2" id="KW-0677">Repeat</keyword>
<gene>
    <name evidence="6" type="primary">LRSAM1</name>
</gene>
<dbReference type="GeneID" id="105294894"/>
<dbReference type="CTD" id="90678"/>
<feature type="coiled-coil region" evidence="3">
    <location>
        <begin position="515"/>
        <end position="546"/>
    </location>
</feature>
<evidence type="ECO:0000256" key="1">
    <source>
        <dbReference type="ARBA" id="ARBA00022614"/>
    </source>
</evidence>
<proteinExistence type="predicted"/>
<dbReference type="OrthoDB" id="1711136at2759"/>
<dbReference type="SMART" id="SM00369">
    <property type="entry name" value="LRR_TYP"/>
    <property type="match status" value="4"/>
</dbReference>
<dbReference type="PROSITE" id="PS51450">
    <property type="entry name" value="LRR"/>
    <property type="match status" value="1"/>
</dbReference>
<dbReference type="SUPFAM" id="SSF52058">
    <property type="entry name" value="L domain-like"/>
    <property type="match status" value="1"/>
</dbReference>
<evidence type="ECO:0000256" key="4">
    <source>
        <dbReference type="SAM" id="MobiDB-lite"/>
    </source>
</evidence>
<keyword evidence="3" id="KW-0175">Coiled coil</keyword>
<dbReference type="FunFam" id="3.80.10.10:FF:000174">
    <property type="entry name" value="E3 ubiquitin-protein ligase LRSAM1 isoform 1"/>
    <property type="match status" value="1"/>
</dbReference>
<reference evidence="6" key="1">
    <citation type="submission" date="2025-08" db="UniProtKB">
        <authorList>
            <consortium name="RefSeq"/>
        </authorList>
    </citation>
    <scope>IDENTIFICATION</scope>
    <source>
        <tissue evidence="6">Kidney</tissue>
    </source>
</reference>
<dbReference type="KEGG" id="pvp:105294894"/>
<dbReference type="InterPro" id="IPR050216">
    <property type="entry name" value="LRR_domain-containing"/>
</dbReference>
<keyword evidence="5" id="KW-1185">Reference proteome</keyword>
<sequence length="768" mass="88103">MPLFFRKRKPSEEARKRLEYQMCLAKEAGADDILDISKCELSEIPFGAFATCKVLQKKVLIVHTNHLTSLLPKSCSLLSLITIKVLDLHDNQLTALPEDIGQLTALQVLNVEKNQLTYLPHSTGNLTQLQTLNVKDNKLKELPDTIGELRSLRTLDISGNEIRRLPQMLAHVRTLETLSLDALSMVYPPQEVCSAGPAAIQQFLCKESGLEYYPPSQYLLPVLEQDGAETSQDSPDGPTDRFSREEVEWQNRFSDYEKRKEQKMLEKLEFERRLELGQREHAQLLQQSSSQKDEILQTVKEEQSRLEQGLSARQRHLEEDRQRLQEELKRTEQNISNRIQKLLQDNQRQKKSSEILKSLENERIRMEQLMSITQEETENLRRREIASAMQQMLTESCKNRFIQMAYESQRQNLVQQACSSMAEMDERFQQILSWQQMDQNKAISQILQESAMQKAAFEALQVKKDLMHRQIRNQIKLIETELLQLTQLELKRKSLDTEALQEMVSEQRWALSSLLQQLLKEKTQREEELRGILTELEAKSETKQENYWLIQYQRLLNQKPLSLKLQVRPGSAHPRREPGGPRFRAPSHAPAMPCFLAFPVYGSVFRSRLLPSPGHNLFFALLLQVGVSEAGLQHEILRRVQKLLDATRIQPGTDTGASAQQGSSLTTLNVEVPGQIAGVRQALGLPGGEQVLDPTMAEHRKACKLQLSSQFYSEDIDSIEEKGIKLAAQMIFLNCGHVCCCQQCCQPLRTCPLCRQDISQRLRIYQSS</sequence>
<dbReference type="SMART" id="SM00364">
    <property type="entry name" value="LRR_BAC"/>
    <property type="match status" value="4"/>
</dbReference>
<keyword evidence="1" id="KW-0433">Leucine-rich repeat</keyword>
<dbReference type="Gene3D" id="3.30.40.10">
    <property type="entry name" value="Zinc/RING finger domain, C3HC4 (zinc finger)"/>
    <property type="match status" value="1"/>
</dbReference>
<feature type="region of interest" description="Disordered" evidence="4">
    <location>
        <begin position="284"/>
        <end position="317"/>
    </location>
</feature>
<dbReference type="GO" id="GO:0005737">
    <property type="term" value="C:cytoplasm"/>
    <property type="evidence" value="ECO:0007669"/>
    <property type="project" value="TreeGrafter"/>
</dbReference>
<dbReference type="InterPro" id="IPR003591">
    <property type="entry name" value="Leu-rich_rpt_typical-subtyp"/>
</dbReference>
<accession>A0A6P6CP64</accession>
<dbReference type="Pfam" id="PF13855">
    <property type="entry name" value="LRR_8"/>
    <property type="match status" value="1"/>
</dbReference>
<dbReference type="PANTHER" id="PTHR48051:SF47">
    <property type="entry name" value="LEUCINE RICH REPEAT AND STERILE ALPHA MOTIF CONTAINING 1"/>
    <property type="match status" value="1"/>
</dbReference>
<dbReference type="InterPro" id="IPR001611">
    <property type="entry name" value="Leu-rich_rpt"/>
</dbReference>
<evidence type="ECO:0000256" key="3">
    <source>
        <dbReference type="SAM" id="Coils"/>
    </source>
</evidence>
<dbReference type="RefSeq" id="XP_023388725.1">
    <property type="nucleotide sequence ID" value="XM_023532957.1"/>
</dbReference>